<sequence length="302" mass="33410">MDNVKFERRYWIHTVTPLHVGTGRGVGYIDLPIAREKVTNWPCIPGSAVKGVVADHFGATEEKRSVDGLVRAAFGRKKEPNAIEANSTAGSLVFTDARIVCLPIRSFYGTFAWVTSPFCLERLKRDTSLSILSLVVESAIVTSRTRLVRNGTKLYLEDLDLDCVISQEADACAELIAKAVFADNSDWQAIFRERLAIVSDDIFTFLCEAGTEVSAHIRIDEESGTVAPKALWYEEALPVETLLAGTVWCDRVYRNKEDAKGADGDLTKEKLLENFCSRPLELQIGGKASTGKGQVRCLFESR</sequence>
<dbReference type="RefSeq" id="WP_015556878.1">
    <property type="nucleotide sequence ID" value="NC_021038.1"/>
</dbReference>
<organism evidence="3 4">
    <name type="scientific">Fretibacterium fastidiosum</name>
    <dbReference type="NCBI Taxonomy" id="651822"/>
    <lineage>
        <taxon>Bacteria</taxon>
        <taxon>Thermotogati</taxon>
        <taxon>Synergistota</taxon>
        <taxon>Synergistia</taxon>
        <taxon>Synergistales</taxon>
        <taxon>Aminobacteriaceae</taxon>
        <taxon>Fretibacterium</taxon>
    </lineage>
</organism>
<dbReference type="KEGG" id="sbr:SY1_18840"/>
<gene>
    <name evidence="3" type="ORF">SY1_18840</name>
</gene>
<dbReference type="EMBL" id="FP929056">
    <property type="protein sequence ID" value="CBL28731.1"/>
    <property type="molecule type" value="Genomic_DNA"/>
</dbReference>
<keyword evidence="4" id="KW-1185">Reference proteome</keyword>
<dbReference type="GO" id="GO:0051607">
    <property type="term" value="P:defense response to virus"/>
    <property type="evidence" value="ECO:0007669"/>
    <property type="project" value="UniProtKB-KW"/>
</dbReference>
<dbReference type="NCBIfam" id="TIGR02580">
    <property type="entry name" value="cas_RAMP_Cmr4"/>
    <property type="match status" value="1"/>
</dbReference>
<dbReference type="InterPro" id="IPR013410">
    <property type="entry name" value="CRISPR-assoc_RAMP_Cmr4"/>
</dbReference>
<keyword evidence="1" id="KW-0051">Antiviral defense</keyword>
<name>A0AB94IY88_9BACT</name>
<reference evidence="4" key="1">
    <citation type="submission" date="2010-03" db="EMBL/GenBank/DDBJ databases">
        <title>The genome sequence of Synergistetes sp. SGP1.</title>
        <authorList>
            <consortium name="metaHIT consortium -- http://www.metahit.eu/"/>
            <person name="Pajon A."/>
            <person name="Turner K."/>
            <person name="Parkhill J."/>
            <person name="Wade W."/>
            <person name="Vartoukian S."/>
        </authorList>
    </citation>
    <scope>NUCLEOTIDE SEQUENCE [LARGE SCALE GENOMIC DNA]</scope>
    <source>
        <strain evidence="4">SGP1</strain>
    </source>
</reference>
<feature type="domain" description="CRISPR type III-associated protein" evidence="2">
    <location>
        <begin position="12"/>
        <end position="296"/>
    </location>
</feature>
<evidence type="ECO:0000256" key="1">
    <source>
        <dbReference type="ARBA" id="ARBA00023118"/>
    </source>
</evidence>
<proteinExistence type="predicted"/>
<dbReference type="AlphaFoldDB" id="A0AB94IY88"/>
<evidence type="ECO:0000313" key="3">
    <source>
        <dbReference type="EMBL" id="CBL28731.1"/>
    </source>
</evidence>
<dbReference type="PANTHER" id="PTHR36700">
    <property type="entry name" value="CRISPR SYSTEM CMR SUBUNIT CMR4"/>
    <property type="match status" value="1"/>
</dbReference>
<dbReference type="PANTHER" id="PTHR36700:SF1">
    <property type="entry name" value="CRISPR SYSTEM CMR SUBUNIT CMR4"/>
    <property type="match status" value="1"/>
</dbReference>
<dbReference type="InterPro" id="IPR005537">
    <property type="entry name" value="RAMP_III_fam"/>
</dbReference>
<accession>A0AB94IY88</accession>
<reference evidence="3 4" key="2">
    <citation type="submission" date="2010-03" db="EMBL/GenBank/DDBJ databases">
        <authorList>
            <person name="Pajon A."/>
        </authorList>
    </citation>
    <scope>NUCLEOTIDE SEQUENCE [LARGE SCALE GENOMIC DNA]</scope>
    <source>
        <strain evidence="3 4">SGP1</strain>
    </source>
</reference>
<dbReference type="Pfam" id="PF03787">
    <property type="entry name" value="RAMPs"/>
    <property type="match status" value="1"/>
</dbReference>
<evidence type="ECO:0000313" key="4">
    <source>
        <dbReference type="Proteomes" id="UP000008957"/>
    </source>
</evidence>
<dbReference type="Proteomes" id="UP000008957">
    <property type="component" value="Chromosome"/>
</dbReference>
<evidence type="ECO:0000259" key="2">
    <source>
        <dbReference type="Pfam" id="PF03787"/>
    </source>
</evidence>
<protein>
    <submittedName>
        <fullName evidence="3">CRISPR-associated RAMP protein, Cmr4 family</fullName>
    </submittedName>
</protein>